<reference evidence="1 2" key="1">
    <citation type="submission" date="2024-07" db="EMBL/GenBank/DDBJ databases">
        <authorList>
            <person name="Akdeniz Z."/>
        </authorList>
    </citation>
    <scope>NUCLEOTIDE SEQUENCE [LARGE SCALE GENOMIC DNA]</scope>
</reference>
<name>A0ABP1GG87_9EUKA</name>
<sequence length="154" mass="17415">MLNNIRSLALPRGISYQAVHPAQLTGRNTNSQPKLKSCLSIQLGIGCVKPLKQKQQEITYQIQEIPKQSEVWNQLISDDSEFELDSTNIADVFAKFNQYNDFLPLANMIRQNIDGLKFKCGRLDDLLVLGSSHQASMDNLTSKQIQIISKYKCD</sequence>
<keyword evidence="2" id="KW-1185">Reference proteome</keyword>
<evidence type="ECO:0000313" key="1">
    <source>
        <dbReference type="EMBL" id="CAL5971131.1"/>
    </source>
</evidence>
<organism evidence="1 2">
    <name type="scientific">Hexamita inflata</name>
    <dbReference type="NCBI Taxonomy" id="28002"/>
    <lineage>
        <taxon>Eukaryota</taxon>
        <taxon>Metamonada</taxon>
        <taxon>Diplomonadida</taxon>
        <taxon>Hexamitidae</taxon>
        <taxon>Hexamitinae</taxon>
        <taxon>Hexamita</taxon>
    </lineage>
</organism>
<accession>A0ABP1GG87</accession>
<evidence type="ECO:0000313" key="2">
    <source>
        <dbReference type="Proteomes" id="UP001642409"/>
    </source>
</evidence>
<proteinExistence type="predicted"/>
<gene>
    <name evidence="1" type="ORF">HINF_LOCUS1071</name>
</gene>
<dbReference type="EMBL" id="CAXDID020000002">
    <property type="protein sequence ID" value="CAL5971131.1"/>
    <property type="molecule type" value="Genomic_DNA"/>
</dbReference>
<comment type="caution">
    <text evidence="1">The sequence shown here is derived from an EMBL/GenBank/DDBJ whole genome shotgun (WGS) entry which is preliminary data.</text>
</comment>
<protein>
    <submittedName>
        <fullName evidence="1">Hypothetical_protein</fullName>
    </submittedName>
</protein>
<dbReference type="Proteomes" id="UP001642409">
    <property type="component" value="Unassembled WGS sequence"/>
</dbReference>